<keyword evidence="2" id="KW-1185">Reference proteome</keyword>
<organism evidence="1 2">
    <name type="scientific">Phormidium tenue FACHB-1050</name>
    <dbReference type="NCBI Taxonomy" id="2692857"/>
    <lineage>
        <taxon>Bacteria</taxon>
        <taxon>Bacillati</taxon>
        <taxon>Cyanobacteriota</taxon>
        <taxon>Cyanophyceae</taxon>
        <taxon>Oscillatoriophycideae</taxon>
        <taxon>Oscillatoriales</taxon>
        <taxon>Oscillatoriaceae</taxon>
        <taxon>Phormidium</taxon>
    </lineage>
</organism>
<evidence type="ECO:0000313" key="1">
    <source>
        <dbReference type="EMBL" id="MBD2317051.1"/>
    </source>
</evidence>
<gene>
    <name evidence="1" type="ORF">H6G05_09355</name>
</gene>
<accession>A0ABR8C8W5</accession>
<evidence type="ECO:0000313" key="2">
    <source>
        <dbReference type="Proteomes" id="UP000618445"/>
    </source>
</evidence>
<proteinExistence type="predicted"/>
<comment type="caution">
    <text evidence="1">The sequence shown here is derived from an EMBL/GenBank/DDBJ whole genome shotgun (WGS) entry which is preliminary data.</text>
</comment>
<reference evidence="1 2" key="1">
    <citation type="journal article" date="2020" name="ISME J.">
        <title>Comparative genomics reveals insights into cyanobacterial evolution and habitat adaptation.</title>
        <authorList>
            <person name="Chen M.Y."/>
            <person name="Teng W.K."/>
            <person name="Zhao L."/>
            <person name="Hu C.X."/>
            <person name="Zhou Y.K."/>
            <person name="Han B.P."/>
            <person name="Song L.R."/>
            <person name="Shu W.S."/>
        </authorList>
    </citation>
    <scope>NUCLEOTIDE SEQUENCE [LARGE SCALE GENOMIC DNA]</scope>
    <source>
        <strain evidence="1 2">FACHB-1050</strain>
    </source>
</reference>
<dbReference type="Proteomes" id="UP000618445">
    <property type="component" value="Unassembled WGS sequence"/>
</dbReference>
<protein>
    <submittedName>
        <fullName evidence="1">Type II toxin-antitoxin system Phd/YefM family antitoxin</fullName>
    </submittedName>
</protein>
<sequence>MTVVEDLTSKSSVKGLSKAQVEVKTLLELAGSEPDAKDIPRQRQLRPYALCADEFRVPENFDDPLPDDVLQDFEQPL</sequence>
<dbReference type="EMBL" id="JACJQY010000011">
    <property type="protein sequence ID" value="MBD2317051.1"/>
    <property type="molecule type" value="Genomic_DNA"/>
</dbReference>
<name>A0ABR8C8W5_9CYAN</name>